<dbReference type="OrthoDB" id="4425882at2"/>
<feature type="transmembrane region" description="Helical" evidence="1">
    <location>
        <begin position="20"/>
        <end position="42"/>
    </location>
</feature>
<accession>A0A418Q5F6</accession>
<dbReference type="EMBL" id="QXJK01000012">
    <property type="protein sequence ID" value="RIX33784.1"/>
    <property type="molecule type" value="Genomic_DNA"/>
</dbReference>
<reference evidence="2 3" key="1">
    <citation type="submission" date="2018-09" db="EMBL/GenBank/DDBJ databases">
        <title>Optimization and identification of Corynebacterium falsenii FN1-14 from fish paste.</title>
        <authorList>
            <person name="Daroonpunt R."/>
            <person name="Tanasupawat S."/>
        </authorList>
    </citation>
    <scope>NUCLEOTIDE SEQUENCE [LARGE SCALE GENOMIC DNA]</scope>
    <source>
        <strain evidence="2 3">FN1-14</strain>
    </source>
</reference>
<dbReference type="RefSeq" id="WP_025403199.1">
    <property type="nucleotide sequence ID" value="NZ_CBCRUA010000001.1"/>
</dbReference>
<proteinExistence type="predicted"/>
<dbReference type="AlphaFoldDB" id="A0A418Q5F6"/>
<evidence type="ECO:0000256" key="1">
    <source>
        <dbReference type="SAM" id="Phobius"/>
    </source>
</evidence>
<comment type="caution">
    <text evidence="2">The sequence shown here is derived from an EMBL/GenBank/DDBJ whole genome shotgun (WGS) entry which is preliminary data.</text>
</comment>
<organism evidence="2 3">
    <name type="scientific">Corynebacterium falsenii</name>
    <dbReference type="NCBI Taxonomy" id="108486"/>
    <lineage>
        <taxon>Bacteria</taxon>
        <taxon>Bacillati</taxon>
        <taxon>Actinomycetota</taxon>
        <taxon>Actinomycetes</taxon>
        <taxon>Mycobacteriales</taxon>
        <taxon>Corynebacteriaceae</taxon>
        <taxon>Corynebacterium</taxon>
    </lineage>
</organism>
<dbReference type="Proteomes" id="UP000285278">
    <property type="component" value="Unassembled WGS sequence"/>
</dbReference>
<evidence type="ECO:0000313" key="3">
    <source>
        <dbReference type="Proteomes" id="UP000285278"/>
    </source>
</evidence>
<protein>
    <submittedName>
        <fullName evidence="2">DUF4307 domain-containing protein</fullName>
    </submittedName>
</protein>
<evidence type="ECO:0000313" key="2">
    <source>
        <dbReference type="EMBL" id="RIX33784.1"/>
    </source>
</evidence>
<keyword evidence="1" id="KW-0812">Transmembrane</keyword>
<dbReference type="InterPro" id="IPR025443">
    <property type="entry name" value="DUF4307"/>
</dbReference>
<name>A0A418Q5F6_9CORY</name>
<gene>
    <name evidence="2" type="ORF">D3M95_09660</name>
</gene>
<dbReference type="STRING" id="1451189.CFAL_08180"/>
<keyword evidence="1" id="KW-1133">Transmembrane helix</keyword>
<keyword evidence="3" id="KW-1185">Reference proteome</keyword>
<keyword evidence="1" id="KW-0472">Membrane</keyword>
<dbReference type="Pfam" id="PF14155">
    <property type="entry name" value="DUF4307"/>
    <property type="match status" value="1"/>
</dbReference>
<sequence length="147" mass="15973">MDATNQTTQQRYGKTRNTKFSGKIVVIVLSIVLAATLAYIVAQLFRGSAADVTAQEAGGQVISDNRLSMNVDVTRDDPEKAAFCIVTALDYDKNEVGRREFVVPAGGERVSRYEVQIDTRKKGYAGTVYGCSTVLPKYLNPETGSGQ</sequence>